<evidence type="ECO:0000256" key="2">
    <source>
        <dbReference type="ARBA" id="ARBA00022692"/>
    </source>
</evidence>
<keyword evidence="3 5" id="KW-1133">Transmembrane helix</keyword>
<keyword evidence="6" id="KW-0969">Cilium</keyword>
<dbReference type="GO" id="GO:0009425">
    <property type="term" value="C:bacterial-type flagellum basal body"/>
    <property type="evidence" value="ECO:0007669"/>
    <property type="project" value="UniProtKB-SubCell"/>
</dbReference>
<evidence type="ECO:0000256" key="1">
    <source>
        <dbReference type="ARBA" id="ARBA00022475"/>
    </source>
</evidence>
<protein>
    <recommendedName>
        <fullName evidence="5">Flagellar protein</fullName>
    </recommendedName>
</protein>
<evidence type="ECO:0000256" key="4">
    <source>
        <dbReference type="ARBA" id="ARBA00023136"/>
    </source>
</evidence>
<gene>
    <name evidence="6" type="ORF">KL86DPRO_10769</name>
</gene>
<evidence type="ECO:0000256" key="3">
    <source>
        <dbReference type="ARBA" id="ARBA00022989"/>
    </source>
</evidence>
<keyword evidence="4 5" id="KW-0472">Membrane</keyword>
<keyword evidence="6" id="KW-0966">Cell projection</keyword>
<feature type="transmembrane region" description="Helical" evidence="5">
    <location>
        <begin position="71"/>
        <end position="92"/>
    </location>
</feature>
<proteinExistence type="inferred from homology"/>
<keyword evidence="5" id="KW-0975">Bacterial flagellum</keyword>
<dbReference type="EMBL" id="FLUQ01000001">
    <property type="protein sequence ID" value="SBV94849.1"/>
    <property type="molecule type" value="Genomic_DNA"/>
</dbReference>
<dbReference type="GO" id="GO:0044781">
    <property type="term" value="P:bacterial-type flagellum organization"/>
    <property type="evidence" value="ECO:0007669"/>
    <property type="project" value="UniProtKB-UniRule"/>
</dbReference>
<dbReference type="NCBIfam" id="TIGR03500">
    <property type="entry name" value="FliO_TIGR"/>
    <property type="match status" value="1"/>
</dbReference>
<reference evidence="6" key="1">
    <citation type="submission" date="2016-04" db="EMBL/GenBank/DDBJ databases">
        <authorList>
            <person name="Evans L.H."/>
            <person name="Alamgir A."/>
            <person name="Owens N."/>
            <person name="Weber N.D."/>
            <person name="Virtaneva K."/>
            <person name="Barbian K."/>
            <person name="Babar A."/>
            <person name="Rosenke K."/>
        </authorList>
    </citation>
    <scope>NUCLEOTIDE SEQUENCE</scope>
    <source>
        <strain evidence="6">86</strain>
    </source>
</reference>
<dbReference type="AlphaFoldDB" id="A0A212J5V4"/>
<organism evidence="6">
    <name type="scientific">uncultured delta proteobacterium</name>
    <dbReference type="NCBI Taxonomy" id="34034"/>
    <lineage>
        <taxon>Bacteria</taxon>
        <taxon>Deltaproteobacteria</taxon>
        <taxon>environmental samples</taxon>
    </lineage>
</organism>
<dbReference type="InterPro" id="IPR022781">
    <property type="entry name" value="Flagellar_biosynth_FliO"/>
</dbReference>
<keyword evidence="6" id="KW-0282">Flagellum</keyword>
<keyword evidence="1 5" id="KW-1003">Cell membrane</keyword>
<name>A0A212J5V4_9DELT</name>
<sequence length="182" mass="18752">MSTTQDATSIKAPLSGLDAGSAASQAADPASAAVSGAANSAASAPAATGDALGGAVSTLGQTDSLFTWGSYFQALAILFLIVAVLFVALWFLKRRGGIKLLTRQGNLFLESRLALGPKKSLVVVRFLNKRVLLGVTDQQITMLTELPTDEDATAHLGPDTPGAADFKAHFDRAAQNAPENPG</sequence>
<evidence type="ECO:0000313" key="6">
    <source>
        <dbReference type="EMBL" id="SBV94849.1"/>
    </source>
</evidence>
<comment type="similarity">
    <text evidence="5">Belongs to the FliO/MopB family.</text>
</comment>
<evidence type="ECO:0000256" key="5">
    <source>
        <dbReference type="RuleBase" id="RU362064"/>
    </source>
</evidence>
<keyword evidence="2 5" id="KW-0812">Transmembrane</keyword>
<comment type="subcellular location">
    <subcellularLocation>
        <location evidence="5">Cell membrane</location>
    </subcellularLocation>
    <subcellularLocation>
        <location evidence="5">Bacterial flagellum basal body</location>
    </subcellularLocation>
</comment>
<accession>A0A212J5V4</accession>
<dbReference type="Pfam" id="PF04347">
    <property type="entry name" value="FliO"/>
    <property type="match status" value="1"/>
</dbReference>
<dbReference type="GO" id="GO:0005886">
    <property type="term" value="C:plasma membrane"/>
    <property type="evidence" value="ECO:0007669"/>
    <property type="project" value="UniProtKB-SubCell"/>
</dbReference>